<dbReference type="OMA" id="QEDSALW"/>
<evidence type="ECO:0000313" key="2">
    <source>
        <dbReference type="Proteomes" id="UP000011713"/>
    </source>
</evidence>
<dbReference type="InterPro" id="IPR036525">
    <property type="entry name" value="Tubulin/FtsZ_GTPase_sf"/>
</dbReference>
<dbReference type="Proteomes" id="UP000011713">
    <property type="component" value="Unassembled WGS sequence"/>
</dbReference>
<dbReference type="EMBL" id="JH597987">
    <property type="status" value="NOT_ANNOTATED_CDS"/>
    <property type="molecule type" value="Genomic_DNA"/>
</dbReference>
<reference evidence="1" key="2">
    <citation type="submission" date="2015-06" db="UniProtKB">
        <authorList>
            <consortium name="EnsemblProtists"/>
        </authorList>
    </citation>
    <scope>IDENTIFICATION</scope>
    <source>
        <strain evidence="1">Emoy2</strain>
    </source>
</reference>
<organism evidence="1 2">
    <name type="scientific">Hyaloperonospora arabidopsidis (strain Emoy2)</name>
    <name type="common">Downy mildew agent</name>
    <name type="synonym">Peronospora arabidopsidis</name>
    <dbReference type="NCBI Taxonomy" id="559515"/>
    <lineage>
        <taxon>Eukaryota</taxon>
        <taxon>Sar</taxon>
        <taxon>Stramenopiles</taxon>
        <taxon>Oomycota</taxon>
        <taxon>Peronosporomycetes</taxon>
        <taxon>Peronosporales</taxon>
        <taxon>Peronosporaceae</taxon>
        <taxon>Hyaloperonospora</taxon>
    </lineage>
</organism>
<reference evidence="2" key="1">
    <citation type="journal article" date="2010" name="Science">
        <title>Signatures of adaptation to obligate biotrophy in the Hyaloperonospora arabidopsidis genome.</title>
        <authorList>
            <person name="Baxter L."/>
            <person name="Tripathy S."/>
            <person name="Ishaque N."/>
            <person name="Boot N."/>
            <person name="Cabral A."/>
            <person name="Kemen E."/>
            <person name="Thines M."/>
            <person name="Ah-Fong A."/>
            <person name="Anderson R."/>
            <person name="Badejoko W."/>
            <person name="Bittner-Eddy P."/>
            <person name="Boore J.L."/>
            <person name="Chibucos M.C."/>
            <person name="Coates M."/>
            <person name="Dehal P."/>
            <person name="Delehaunty K."/>
            <person name="Dong S."/>
            <person name="Downton P."/>
            <person name="Dumas B."/>
            <person name="Fabro G."/>
            <person name="Fronick C."/>
            <person name="Fuerstenberg S.I."/>
            <person name="Fulton L."/>
            <person name="Gaulin E."/>
            <person name="Govers F."/>
            <person name="Hughes L."/>
            <person name="Humphray S."/>
            <person name="Jiang R.H."/>
            <person name="Judelson H."/>
            <person name="Kamoun S."/>
            <person name="Kyung K."/>
            <person name="Meijer H."/>
            <person name="Minx P."/>
            <person name="Morris P."/>
            <person name="Nelson J."/>
            <person name="Phuntumart V."/>
            <person name="Qutob D."/>
            <person name="Rehmany A."/>
            <person name="Rougon-Cardoso A."/>
            <person name="Ryden P."/>
            <person name="Torto-Alalibo T."/>
            <person name="Studholme D."/>
            <person name="Wang Y."/>
            <person name="Win J."/>
            <person name="Wood J."/>
            <person name="Clifton S.W."/>
            <person name="Rogers J."/>
            <person name="Van den Ackerveken G."/>
            <person name="Jones J.D."/>
            <person name="McDowell J.M."/>
            <person name="Beynon J."/>
            <person name="Tyler B.M."/>
        </authorList>
    </citation>
    <scope>NUCLEOTIDE SEQUENCE [LARGE SCALE GENOMIC DNA]</scope>
    <source>
        <strain evidence="2">Emoy2</strain>
    </source>
</reference>
<dbReference type="GO" id="GO:0007005">
    <property type="term" value="P:mitochondrion organization"/>
    <property type="evidence" value="ECO:0007669"/>
    <property type="project" value="InterPro"/>
</dbReference>
<dbReference type="InterPro" id="IPR049942">
    <property type="entry name" value="DML1/Misato"/>
</dbReference>
<dbReference type="AlphaFoldDB" id="M4BVV3"/>
<proteinExistence type="predicted"/>
<dbReference type="EnsemblProtists" id="HpaT810647">
    <property type="protein sequence ID" value="HpaP810647"/>
    <property type="gene ID" value="HpaG810647"/>
</dbReference>
<dbReference type="VEuPathDB" id="FungiDB:HpaG810647"/>
<dbReference type="HOGENOM" id="CLU_045913_0_0_1"/>
<protein>
    <submittedName>
        <fullName evidence="1">Uncharacterized protein</fullName>
    </submittedName>
</protein>
<dbReference type="PANTHER" id="PTHR13391">
    <property type="entry name" value="MITOCHONDRIAL DISTRIBUTION REGULATOR MISATO"/>
    <property type="match status" value="1"/>
</dbReference>
<accession>M4BVV3</accession>
<dbReference type="InParanoid" id="M4BVV3"/>
<keyword evidence="2" id="KW-1185">Reference proteome</keyword>
<dbReference type="PANTHER" id="PTHR13391:SF0">
    <property type="entry name" value="PROTEIN MISATO HOMOLOG 1"/>
    <property type="match status" value="1"/>
</dbReference>
<dbReference type="eggNOG" id="ENOG502RVPH">
    <property type="taxonomic scope" value="Eukaryota"/>
</dbReference>
<dbReference type="SUPFAM" id="SSF52490">
    <property type="entry name" value="Tubulin nucleotide-binding domain-like"/>
    <property type="match status" value="1"/>
</dbReference>
<evidence type="ECO:0000313" key="1">
    <source>
        <dbReference type="EnsemblProtists" id="HpaP810647"/>
    </source>
</evidence>
<dbReference type="Gene3D" id="3.40.50.1440">
    <property type="entry name" value="Tubulin/FtsZ, GTPase domain"/>
    <property type="match status" value="1"/>
</dbReference>
<name>M4BVV3_HYAAE</name>
<sequence length="479" mass="52827">MEDETLRLQFGTAATTIGTHWLAIQESNKDFKKPYVLAFEAKGRVNFATERCCLPRYLPEFEFLCRTRDGHVQVYDQSAVAERGADDGLWSWGRLGEQNLVEVEEFRAHMSLHNFYEGCSVVNGGNVGNATLEQVEDRVRTVLETCDQLRVVQSLVDMDSSWGGLAHEVMTYIAEECPGAVTVMVGNDWSYPMVTANDDALFRTAPEAQDRVKIEARKRVNLASSMALLSDVSHLVVPVAMSSTSLADSAFPQLSFDRSSCADVSSVVATALELSMSAHRGRPVHEIMEGFQSSMKVAGISASFPYTSDPVPLLRSICDSVTNEVGRNSSMEDDPFRSCSLLPVIQQSSSARRLNTDHTKKKYYRRFYFRGAFAGYPSLRSAIDTCPISARKVALHWSDAVPLTLLAPLCPQTLQTSSGDAISKLELSSRTGVYLRTLAQLAARGDKRTLHEFTRAGMSPDAFEELGATLLGMSDAYFT</sequence>
<dbReference type="GO" id="GO:0005737">
    <property type="term" value="C:cytoplasm"/>
    <property type="evidence" value="ECO:0007669"/>
    <property type="project" value="TreeGrafter"/>
</dbReference>